<dbReference type="AlphaFoldDB" id="A0A6G0VP66"/>
<dbReference type="Proteomes" id="UP000478052">
    <property type="component" value="Unassembled WGS sequence"/>
</dbReference>
<dbReference type="InterPro" id="IPR043502">
    <property type="entry name" value="DNA/RNA_pol_sf"/>
</dbReference>
<name>A0A6G0VP66_APHCR</name>
<dbReference type="EMBL" id="VUJU01013757">
    <property type="protein sequence ID" value="KAF0703787.1"/>
    <property type="molecule type" value="Genomic_DNA"/>
</dbReference>
<evidence type="ECO:0000313" key="1">
    <source>
        <dbReference type="EMBL" id="KAF0703787.1"/>
    </source>
</evidence>
<dbReference type="OrthoDB" id="6610558at2759"/>
<organism evidence="1 2">
    <name type="scientific">Aphis craccivora</name>
    <name type="common">Cowpea aphid</name>
    <dbReference type="NCBI Taxonomy" id="307492"/>
    <lineage>
        <taxon>Eukaryota</taxon>
        <taxon>Metazoa</taxon>
        <taxon>Ecdysozoa</taxon>
        <taxon>Arthropoda</taxon>
        <taxon>Hexapoda</taxon>
        <taxon>Insecta</taxon>
        <taxon>Pterygota</taxon>
        <taxon>Neoptera</taxon>
        <taxon>Paraneoptera</taxon>
        <taxon>Hemiptera</taxon>
        <taxon>Sternorrhyncha</taxon>
        <taxon>Aphidomorpha</taxon>
        <taxon>Aphidoidea</taxon>
        <taxon>Aphididae</taxon>
        <taxon>Aphidini</taxon>
        <taxon>Aphis</taxon>
        <taxon>Aphis</taxon>
    </lineage>
</organism>
<dbReference type="PANTHER" id="PTHR31511">
    <property type="entry name" value="PROTEIN CBG23764"/>
    <property type="match status" value="1"/>
</dbReference>
<dbReference type="InterPro" id="IPR023211">
    <property type="entry name" value="DNA_pol_palm_dom_sf"/>
</dbReference>
<gene>
    <name evidence="1" type="ORF">FWK35_00029704</name>
</gene>
<evidence type="ECO:0008006" key="3">
    <source>
        <dbReference type="Google" id="ProtNLM"/>
    </source>
</evidence>
<comment type="caution">
    <text evidence="1">The sequence shown here is derived from an EMBL/GenBank/DDBJ whole genome shotgun (WGS) entry which is preliminary data.</text>
</comment>
<protein>
    <recommendedName>
        <fullName evidence="3">DNA-directed DNA polymerase</fullName>
    </recommendedName>
</protein>
<keyword evidence="2" id="KW-1185">Reference proteome</keyword>
<dbReference type="Gene3D" id="3.90.1600.10">
    <property type="entry name" value="Palm domain of DNA polymerase"/>
    <property type="match status" value="1"/>
</dbReference>
<sequence length="418" mass="48473">MPKNGFSWYEGDLSVKNILKLLENSNETSDIGFSLKVDIAYPKSLHDDHNDLPYLPERIIPTGSKIKKLVANLKPKKNYVVHYMALKQALKAGLILEKVHRVLKFNQSPWLAKYIELNTNMRKNASNDFEKDFFKLMNNAVFGKTMENVRNRMNLKLVSDEKACTKLINRNTFKDIKIYNNNLVAVHLFMDVLKFDKPIYAGFSILDISKTLIYDFHYNCMVKSYGADIQLMYTDTDSLIYYIKTADFYADLTNKPNILNRMDTSNFPTSLPCFCNDRKKVPGTFTDETFGEIIEEFIALRAKSYAYKIVGQEEKIKAKGIRGHPDRGREMAVEQFKHTGCPTNEYTPFRVNISLRSYKHEVKTISTIKLALNRKDDKRVVLENQINTLAHGHFRIEEAEELEREDVELVEMMEGCEY</sequence>
<reference evidence="1 2" key="1">
    <citation type="submission" date="2019-08" db="EMBL/GenBank/DDBJ databases">
        <title>Whole genome of Aphis craccivora.</title>
        <authorList>
            <person name="Voronova N.V."/>
            <person name="Shulinski R.S."/>
            <person name="Bandarenka Y.V."/>
            <person name="Zhorov D.G."/>
            <person name="Warner D."/>
        </authorList>
    </citation>
    <scope>NUCLEOTIDE SEQUENCE [LARGE SCALE GENOMIC DNA]</scope>
    <source>
        <strain evidence="1">180601</strain>
        <tissue evidence="1">Whole Body</tissue>
    </source>
</reference>
<proteinExistence type="predicted"/>
<dbReference type="PANTHER" id="PTHR31511:SF12">
    <property type="entry name" value="RHO TERMINATION FACTOR N-TERMINAL DOMAIN-CONTAINING PROTEIN"/>
    <property type="match status" value="1"/>
</dbReference>
<accession>A0A6G0VP66</accession>
<evidence type="ECO:0000313" key="2">
    <source>
        <dbReference type="Proteomes" id="UP000478052"/>
    </source>
</evidence>
<dbReference type="SUPFAM" id="SSF56672">
    <property type="entry name" value="DNA/RNA polymerases"/>
    <property type="match status" value="1"/>
</dbReference>
<dbReference type="GO" id="GO:0071897">
    <property type="term" value="P:DNA biosynthetic process"/>
    <property type="evidence" value="ECO:0007669"/>
    <property type="project" value="UniProtKB-ARBA"/>
</dbReference>